<proteinExistence type="predicted"/>
<protein>
    <submittedName>
        <fullName evidence="1">Uncharacterized protein</fullName>
    </submittedName>
</protein>
<comment type="caution">
    <text evidence="1">The sequence shown here is derived from an EMBL/GenBank/DDBJ whole genome shotgun (WGS) entry which is preliminary data.</text>
</comment>
<dbReference type="AlphaFoldDB" id="A0AAV2SF19"/>
<dbReference type="EMBL" id="CAXKWB010059519">
    <property type="protein sequence ID" value="CAL4182087.1"/>
    <property type="molecule type" value="Genomic_DNA"/>
</dbReference>
<organism evidence="1 2">
    <name type="scientific">Meganyctiphanes norvegica</name>
    <name type="common">Northern krill</name>
    <name type="synonym">Thysanopoda norvegica</name>
    <dbReference type="NCBI Taxonomy" id="48144"/>
    <lineage>
        <taxon>Eukaryota</taxon>
        <taxon>Metazoa</taxon>
        <taxon>Ecdysozoa</taxon>
        <taxon>Arthropoda</taxon>
        <taxon>Crustacea</taxon>
        <taxon>Multicrustacea</taxon>
        <taxon>Malacostraca</taxon>
        <taxon>Eumalacostraca</taxon>
        <taxon>Eucarida</taxon>
        <taxon>Euphausiacea</taxon>
        <taxon>Euphausiidae</taxon>
        <taxon>Meganyctiphanes</taxon>
    </lineage>
</organism>
<gene>
    <name evidence="1" type="ORF">MNOR_LOCUS35501</name>
</gene>
<reference evidence="1 2" key="1">
    <citation type="submission" date="2024-05" db="EMBL/GenBank/DDBJ databases">
        <authorList>
            <person name="Wallberg A."/>
        </authorList>
    </citation>
    <scope>NUCLEOTIDE SEQUENCE [LARGE SCALE GENOMIC DNA]</scope>
</reference>
<feature type="non-terminal residue" evidence="1">
    <location>
        <position position="1"/>
    </location>
</feature>
<keyword evidence="2" id="KW-1185">Reference proteome</keyword>
<dbReference type="Proteomes" id="UP001497623">
    <property type="component" value="Unassembled WGS sequence"/>
</dbReference>
<evidence type="ECO:0000313" key="2">
    <source>
        <dbReference type="Proteomes" id="UP001497623"/>
    </source>
</evidence>
<feature type="non-terminal residue" evidence="1">
    <location>
        <position position="264"/>
    </location>
</feature>
<name>A0AAV2SF19_MEGNR</name>
<sequence length="264" mass="28241">YKLSTGLLLGDDKIWTGWADFTIKKTAPLYDPDAAPKFDYLDLASTDLNIGIPTMVTVVLKTHPGSVGNYIIKTTSNDPSILGICRISILAVGSNYGCVDLQPYGKSDNPNQHQTIIHDSDDWGKEATLNLGILRNLAKGEIDASTSADADTILLGVFVRGIVSGSADLSIVLDNSGTDTTKSIPFTVASAPFTTSGEITDANIQLSGTTLHGENNFEAYKGVMKIAELTISVPIAYSNKVKLEFINENPQDISLCLAQVTTVR</sequence>
<evidence type="ECO:0000313" key="1">
    <source>
        <dbReference type="EMBL" id="CAL4182087.1"/>
    </source>
</evidence>
<accession>A0AAV2SF19</accession>